<keyword evidence="7" id="KW-0963">Cytoplasm</keyword>
<comment type="function">
    <text evidence="7">Required for the first step of diphthamide biosynthesis, a post-translational modification of histidine which occurs in elongation factor 2. DPH1 and DPH2 transfer a 3-amino-3-carboxypropyl (ACP) group from S-adenosyl-L-methionine (SAM) to a histidine residue, the reaction is assisted by a reduction system comprising DPH3 and a NADH-dependent reductase. Facilitates the reduction of the catalytic iron-sulfur cluster found in the DPH1 subunit.</text>
</comment>
<dbReference type="Gene3D" id="3.40.50.11840">
    <property type="entry name" value="Diphthamide synthesis DPH1/DPH2 domain 1"/>
    <property type="match status" value="2"/>
</dbReference>
<keyword evidence="5 7" id="KW-0408">Iron</keyword>
<dbReference type="NCBIfam" id="TIGR00322">
    <property type="entry name" value="diphth2_R"/>
    <property type="match status" value="1"/>
</dbReference>
<keyword evidence="10" id="KW-1185">Reference proteome</keyword>
<organism evidence="9 10">
    <name type="scientific">Diplodia seriata</name>
    <dbReference type="NCBI Taxonomy" id="420778"/>
    <lineage>
        <taxon>Eukaryota</taxon>
        <taxon>Fungi</taxon>
        <taxon>Dikarya</taxon>
        <taxon>Ascomycota</taxon>
        <taxon>Pezizomycotina</taxon>
        <taxon>Dothideomycetes</taxon>
        <taxon>Dothideomycetes incertae sedis</taxon>
        <taxon>Botryosphaeriales</taxon>
        <taxon>Botryosphaeriaceae</taxon>
        <taxon>Diplodia</taxon>
    </lineage>
</organism>
<dbReference type="PANTHER" id="PTHR10762:SF2">
    <property type="entry name" value="2-(3-AMINO-3-CARBOXYPROPYL)HISTIDINE SYNTHASE SUBUNIT 2"/>
    <property type="match status" value="1"/>
</dbReference>
<feature type="region of interest" description="Disordered" evidence="8">
    <location>
        <begin position="448"/>
        <end position="482"/>
    </location>
</feature>
<dbReference type="GeneID" id="92006925"/>
<dbReference type="RefSeq" id="XP_066634439.1">
    <property type="nucleotide sequence ID" value="XM_066774320.1"/>
</dbReference>
<sequence>MTTAPPPPTLEVAPVLSTPETHIFEDPMPPVDTASLPKTSDAQLAVTYEVGRTVREIRAGRWRRVALQFPDHMLVDAPRVYAALSRGLARARREDGSAPAASERREQARDGGVDGVAGELAEVDIGAQGADGARAEEGEGEEEEQLYILGDTSYGACCVDEVAAEHVDADVVVHYGRSCLSPTARLPVIYVFTTRPLELDPVVEVFRQTYAEKDRKIVLMADIPYSHHLTLLFERLQSEGYTALFLAEIVHDPSSPLPNRSVPDEVKEDEAALRDYQLFHVSDPPTSLLLTLSSRVGAVHIYPTDTPKPTEALLASSAQTLRRRYGLLTRLSVEPVFGILINTLSVKNYLHIVDHVKEMIAAAGKKSYTFVVGKINAAKVANFSEVGGWVVIGCWESSLIESKDFWKPIITPFELQLTLQDDAERVWTGEWTGDFQAVLKAKAEAKVEAEAEADEAQGDEPAAGDGAGEGWDSEEESAPPEFDLRTGRYVSHARPMRATAAAATANGRKGAAQINGGNAAPGASLIKRANGDVAQIGGVSSPGAEFLRSQRTWQGLGSDFDTQADDAVAAEGAQRGARVEEGRGGLARGYVVGDGAEIR</sequence>
<evidence type="ECO:0000256" key="4">
    <source>
        <dbReference type="ARBA" id="ARBA00022723"/>
    </source>
</evidence>
<comment type="subcellular location">
    <subcellularLocation>
        <location evidence="7">Cytoplasm</location>
    </subcellularLocation>
</comment>
<comment type="similarity">
    <text evidence="3 7">Belongs to the DPH1/DPH2 family. DPH2 subfamily.</text>
</comment>
<evidence type="ECO:0000256" key="3">
    <source>
        <dbReference type="ARBA" id="ARBA00006179"/>
    </source>
</evidence>
<dbReference type="Proteomes" id="UP001430584">
    <property type="component" value="Unassembled WGS sequence"/>
</dbReference>
<dbReference type="SFLD" id="SFLDG01121">
    <property type="entry name" value="Diphthamide_biosynthesis"/>
    <property type="match status" value="1"/>
</dbReference>
<feature type="compositionally biased region" description="Basic and acidic residues" evidence="8">
    <location>
        <begin position="92"/>
        <end position="112"/>
    </location>
</feature>
<dbReference type="SFLD" id="SFLDF00408">
    <property type="entry name" value="Diphthamide_biosynthesis_famil"/>
    <property type="match status" value="1"/>
</dbReference>
<evidence type="ECO:0000256" key="2">
    <source>
        <dbReference type="ARBA" id="ARBA00005156"/>
    </source>
</evidence>
<dbReference type="Pfam" id="PF01866">
    <property type="entry name" value="Diphthamide_syn"/>
    <property type="match status" value="1"/>
</dbReference>
<dbReference type="NCBIfam" id="TIGR00272">
    <property type="entry name" value="DPH2"/>
    <property type="match status" value="1"/>
</dbReference>
<proteinExistence type="inferred from homology"/>
<evidence type="ECO:0000313" key="9">
    <source>
        <dbReference type="EMBL" id="KAL0261410.1"/>
    </source>
</evidence>
<evidence type="ECO:0000256" key="1">
    <source>
        <dbReference type="ARBA" id="ARBA00001966"/>
    </source>
</evidence>
<accession>A0ABR3CLB7</accession>
<name>A0ABR3CLB7_9PEZI</name>
<evidence type="ECO:0000256" key="7">
    <source>
        <dbReference type="RuleBase" id="RU364133"/>
    </source>
</evidence>
<keyword evidence="4 7" id="KW-0479">Metal-binding</keyword>
<evidence type="ECO:0000256" key="6">
    <source>
        <dbReference type="ARBA" id="ARBA00023014"/>
    </source>
</evidence>
<evidence type="ECO:0000313" key="10">
    <source>
        <dbReference type="Proteomes" id="UP001430584"/>
    </source>
</evidence>
<dbReference type="InterPro" id="IPR042263">
    <property type="entry name" value="DPH1/DPH2_1"/>
</dbReference>
<dbReference type="SFLD" id="SFLDS00032">
    <property type="entry name" value="Radical_SAM_3-amino-3-carboxyp"/>
    <property type="match status" value="1"/>
</dbReference>
<protein>
    <recommendedName>
        <fullName evidence="7">2-(3-amino-3-carboxypropyl)histidine synthase subunit 2</fullName>
    </recommendedName>
</protein>
<dbReference type="InterPro" id="IPR016435">
    <property type="entry name" value="DPH1/DPH2"/>
</dbReference>
<comment type="cofactor">
    <cofactor evidence="1">
        <name>[4Fe-4S] cluster</name>
        <dbReference type="ChEBI" id="CHEBI:49883"/>
    </cofactor>
</comment>
<reference evidence="9 10" key="1">
    <citation type="submission" date="2024-02" db="EMBL/GenBank/DDBJ databases">
        <title>De novo assembly and annotation of 12 fungi associated with fruit tree decline syndrome in Ontario, Canada.</title>
        <authorList>
            <person name="Sulman M."/>
            <person name="Ellouze W."/>
            <person name="Ilyukhin E."/>
        </authorList>
    </citation>
    <scope>NUCLEOTIDE SEQUENCE [LARGE SCALE GENOMIC DNA]</scope>
    <source>
        <strain evidence="9 10">FDS-637</strain>
    </source>
</reference>
<comment type="pathway">
    <text evidence="2 7">Protein modification; peptidyl-diphthamide biosynthesis.</text>
</comment>
<comment type="caution">
    <text evidence="9">The sequence shown here is derived from an EMBL/GenBank/DDBJ whole genome shotgun (WGS) entry which is preliminary data.</text>
</comment>
<dbReference type="Gene3D" id="3.40.50.11860">
    <property type="entry name" value="Diphthamide synthesis DPH1/DPH2 domain 3"/>
    <property type="match status" value="1"/>
</dbReference>
<gene>
    <name evidence="9" type="primary">DPH2</name>
    <name evidence="9" type="ORF">SLS55_002840</name>
</gene>
<evidence type="ECO:0000256" key="5">
    <source>
        <dbReference type="ARBA" id="ARBA00023004"/>
    </source>
</evidence>
<evidence type="ECO:0000256" key="8">
    <source>
        <dbReference type="SAM" id="MobiDB-lite"/>
    </source>
</evidence>
<dbReference type="InterPro" id="IPR010014">
    <property type="entry name" value="DHP2"/>
</dbReference>
<feature type="region of interest" description="Disordered" evidence="8">
    <location>
        <begin position="92"/>
        <end position="113"/>
    </location>
</feature>
<dbReference type="InterPro" id="IPR042265">
    <property type="entry name" value="DPH1/DPH2_3"/>
</dbReference>
<keyword evidence="6 7" id="KW-0411">Iron-sulfur</keyword>
<dbReference type="PANTHER" id="PTHR10762">
    <property type="entry name" value="DIPHTHAMIDE BIOSYNTHESIS PROTEIN"/>
    <property type="match status" value="1"/>
</dbReference>
<dbReference type="EMBL" id="JAJVCZ030000003">
    <property type="protein sequence ID" value="KAL0261410.1"/>
    <property type="molecule type" value="Genomic_DNA"/>
</dbReference>